<gene>
    <name evidence="1" type="ORF">J2Z18_002071</name>
</gene>
<dbReference type="EMBL" id="JAGGKI010000004">
    <property type="protein sequence ID" value="MBP1892969.1"/>
    <property type="molecule type" value="Genomic_DNA"/>
</dbReference>
<evidence type="ECO:0000313" key="2">
    <source>
        <dbReference type="Proteomes" id="UP000706926"/>
    </source>
</evidence>
<name>A0ABS4F9N7_9BACL</name>
<protein>
    <submittedName>
        <fullName evidence="1">Uncharacterized protein</fullName>
    </submittedName>
</protein>
<reference evidence="1 2" key="1">
    <citation type="submission" date="2021-03" db="EMBL/GenBank/DDBJ databases">
        <title>Genomic Encyclopedia of Type Strains, Phase IV (KMG-IV): sequencing the most valuable type-strain genomes for metagenomic binning, comparative biology and taxonomic classification.</title>
        <authorList>
            <person name="Goeker M."/>
        </authorList>
    </citation>
    <scope>NUCLEOTIDE SEQUENCE [LARGE SCALE GENOMIC DNA]</scope>
    <source>
        <strain evidence="1 2">DSM 15596</strain>
    </source>
</reference>
<keyword evidence="2" id="KW-1185">Reference proteome</keyword>
<evidence type="ECO:0000313" key="1">
    <source>
        <dbReference type="EMBL" id="MBP1892969.1"/>
    </source>
</evidence>
<accession>A0ABS4F9N7</accession>
<dbReference type="Proteomes" id="UP000706926">
    <property type="component" value="Unassembled WGS sequence"/>
</dbReference>
<organism evidence="1 2">
    <name type="scientific">Paenibacillus lactis</name>
    <dbReference type="NCBI Taxonomy" id="228574"/>
    <lineage>
        <taxon>Bacteria</taxon>
        <taxon>Bacillati</taxon>
        <taxon>Bacillota</taxon>
        <taxon>Bacilli</taxon>
        <taxon>Bacillales</taxon>
        <taxon>Paenibacillaceae</taxon>
        <taxon>Paenibacillus</taxon>
    </lineage>
</organism>
<dbReference type="GeneID" id="95404086"/>
<sequence>MKPLTADIHFYTAMLDQTPIAVFIADELVGCGRIQEITENSIKVGDARYMRENCTFKYAN</sequence>
<comment type="caution">
    <text evidence="1">The sequence shown here is derived from an EMBL/GenBank/DDBJ whole genome shotgun (WGS) entry which is preliminary data.</text>
</comment>
<dbReference type="RefSeq" id="WP_210094624.1">
    <property type="nucleotide sequence ID" value="NZ_DMBX01000007.1"/>
</dbReference>
<proteinExistence type="predicted"/>